<dbReference type="EMBL" id="KF900352">
    <property type="protein sequence ID" value="AIE91928.1"/>
    <property type="molecule type" value="Genomic_DNA"/>
</dbReference>
<reference evidence="6" key="1">
    <citation type="journal article" date="2014" name="Genome Biol. Evol.">
        <title>Pangenome evidence for extensive interdomain horizontal transfer affecting lineage core and shell genes in uncultured planktonic thaumarchaeota and euryarchaeota.</title>
        <authorList>
            <person name="Deschamps P."/>
            <person name="Zivanovic Y."/>
            <person name="Moreira D."/>
            <person name="Rodriguez-Valera F."/>
            <person name="Lopez-Garcia P."/>
        </authorList>
    </citation>
    <scope>NUCLEOTIDE SEQUENCE</scope>
</reference>
<dbReference type="InterPro" id="IPR008949">
    <property type="entry name" value="Isoprenoid_synthase_dom_sf"/>
</dbReference>
<dbReference type="Gene3D" id="1.10.600.10">
    <property type="entry name" value="Farnesyl Diphosphate Synthase"/>
    <property type="match status" value="1"/>
</dbReference>
<evidence type="ECO:0000256" key="3">
    <source>
        <dbReference type="ARBA" id="ARBA00022679"/>
    </source>
</evidence>
<keyword evidence="5" id="KW-0460">Magnesium</keyword>
<proteinExistence type="inferred from homology"/>
<dbReference type="PANTHER" id="PTHR12001">
    <property type="entry name" value="GERANYLGERANYL PYROPHOSPHATE SYNTHASE"/>
    <property type="match status" value="1"/>
</dbReference>
<evidence type="ECO:0000313" key="6">
    <source>
        <dbReference type="EMBL" id="AIE91928.1"/>
    </source>
</evidence>
<keyword evidence="4" id="KW-0479">Metal-binding</keyword>
<dbReference type="InterPro" id="IPR033749">
    <property type="entry name" value="Polyprenyl_synt_CS"/>
</dbReference>
<evidence type="ECO:0000256" key="5">
    <source>
        <dbReference type="ARBA" id="ARBA00022842"/>
    </source>
</evidence>
<comment type="similarity">
    <text evidence="2">Belongs to the FPP/GGPP synthase family.</text>
</comment>
<accession>A0A075FL13</accession>
<protein>
    <submittedName>
        <fullName evidence="6">Polyprenyl synthetase (GGPS)</fullName>
        <ecNumber evidence="6">2.5.1.1</ecNumber>
    </submittedName>
</protein>
<comment type="cofactor">
    <cofactor evidence="1">
        <name>Mg(2+)</name>
        <dbReference type="ChEBI" id="CHEBI:18420"/>
    </cofactor>
</comment>
<dbReference type="PROSITE" id="PS00723">
    <property type="entry name" value="POLYPRENYL_SYNTHASE_1"/>
    <property type="match status" value="1"/>
</dbReference>
<name>A0A075FL13_9ARCH</name>
<dbReference type="GO" id="GO:0004161">
    <property type="term" value="F:dimethylallyltranstransferase activity"/>
    <property type="evidence" value="ECO:0007669"/>
    <property type="project" value="UniProtKB-EC"/>
</dbReference>
<dbReference type="GO" id="GO:0008299">
    <property type="term" value="P:isoprenoid biosynthetic process"/>
    <property type="evidence" value="ECO:0007669"/>
    <property type="project" value="InterPro"/>
</dbReference>
<dbReference type="AlphaFoldDB" id="A0A075FL13"/>
<dbReference type="InterPro" id="IPR000092">
    <property type="entry name" value="Polyprenyl_synt"/>
</dbReference>
<sequence>MHNTIDDILSEPEIQENKKLIDNTILNFLPNSHQIKEIDLLYNMMRDYPLRPAKGIRSSICLFTSEAFGGTIDDALLTASSLELFQNWILIHDDIEDESELRRGQPVLHRKHTIPLAINAGDSLHGQMWSLLLSNNSLLGSDLTLDIINEFIHMLNETTEGQHMELSWSHNNDLNISEADYLVMCTKKHLGIPVLHHFVLEILSQQKIK</sequence>
<evidence type="ECO:0000256" key="2">
    <source>
        <dbReference type="ARBA" id="ARBA00006706"/>
    </source>
</evidence>
<dbReference type="EC" id="2.5.1.1" evidence="6"/>
<dbReference type="Pfam" id="PF00348">
    <property type="entry name" value="polyprenyl_synt"/>
    <property type="match status" value="1"/>
</dbReference>
<gene>
    <name evidence="6" type="primary">GGPS</name>
</gene>
<dbReference type="SUPFAM" id="SSF48576">
    <property type="entry name" value="Terpenoid synthases"/>
    <property type="match status" value="1"/>
</dbReference>
<keyword evidence="3 6" id="KW-0808">Transferase</keyword>
<organism evidence="6">
    <name type="scientific">uncultured marine thaumarchaeote AD1000_17_C04</name>
    <dbReference type="NCBI Taxonomy" id="1455895"/>
    <lineage>
        <taxon>Archaea</taxon>
        <taxon>Nitrososphaerota</taxon>
        <taxon>environmental samples</taxon>
    </lineage>
</organism>
<evidence type="ECO:0000256" key="1">
    <source>
        <dbReference type="ARBA" id="ARBA00001946"/>
    </source>
</evidence>
<evidence type="ECO:0000256" key="4">
    <source>
        <dbReference type="ARBA" id="ARBA00022723"/>
    </source>
</evidence>
<dbReference type="PANTHER" id="PTHR12001:SF85">
    <property type="entry name" value="SHORT CHAIN ISOPRENYL DIPHOSPHATE SYNTHASE"/>
    <property type="match status" value="1"/>
</dbReference>
<dbReference type="GO" id="GO:0046872">
    <property type="term" value="F:metal ion binding"/>
    <property type="evidence" value="ECO:0007669"/>
    <property type="project" value="UniProtKB-KW"/>
</dbReference>